<keyword evidence="1" id="KW-0472">Membrane</keyword>
<feature type="transmembrane region" description="Helical" evidence="1">
    <location>
        <begin position="6"/>
        <end position="24"/>
    </location>
</feature>
<dbReference type="AlphaFoldDB" id="A0AAV2GNR7"/>
<proteinExistence type="predicted"/>
<dbReference type="EMBL" id="OZ034822">
    <property type="protein sequence ID" value="CAL1412319.1"/>
    <property type="molecule type" value="Genomic_DNA"/>
</dbReference>
<organism evidence="2 3">
    <name type="scientific">Linum trigynum</name>
    <dbReference type="NCBI Taxonomy" id="586398"/>
    <lineage>
        <taxon>Eukaryota</taxon>
        <taxon>Viridiplantae</taxon>
        <taxon>Streptophyta</taxon>
        <taxon>Embryophyta</taxon>
        <taxon>Tracheophyta</taxon>
        <taxon>Spermatophyta</taxon>
        <taxon>Magnoliopsida</taxon>
        <taxon>eudicotyledons</taxon>
        <taxon>Gunneridae</taxon>
        <taxon>Pentapetalae</taxon>
        <taxon>rosids</taxon>
        <taxon>fabids</taxon>
        <taxon>Malpighiales</taxon>
        <taxon>Linaceae</taxon>
        <taxon>Linum</taxon>
    </lineage>
</organism>
<evidence type="ECO:0000313" key="3">
    <source>
        <dbReference type="Proteomes" id="UP001497516"/>
    </source>
</evidence>
<keyword evidence="1" id="KW-0812">Transmembrane</keyword>
<dbReference type="Proteomes" id="UP001497516">
    <property type="component" value="Chromosome 9"/>
</dbReference>
<keyword evidence="3" id="KW-1185">Reference proteome</keyword>
<name>A0AAV2GNR7_9ROSI</name>
<sequence>MVEIIEYFVLPLISVAIVLFIIIYRSGDRNCMLENDKIVIEIRLGMKRHAHASIAQDIYHVYDFDDAMTSDDEYHESRDARFLCKTSSSLRVTK</sequence>
<keyword evidence="1" id="KW-1133">Transmembrane helix</keyword>
<evidence type="ECO:0000256" key="1">
    <source>
        <dbReference type="SAM" id="Phobius"/>
    </source>
</evidence>
<reference evidence="2 3" key="1">
    <citation type="submission" date="2024-04" db="EMBL/GenBank/DDBJ databases">
        <authorList>
            <person name="Fracassetti M."/>
        </authorList>
    </citation>
    <scope>NUCLEOTIDE SEQUENCE [LARGE SCALE GENOMIC DNA]</scope>
</reference>
<evidence type="ECO:0000313" key="2">
    <source>
        <dbReference type="EMBL" id="CAL1412319.1"/>
    </source>
</evidence>
<accession>A0AAV2GNR7</accession>
<gene>
    <name evidence="2" type="ORF">LTRI10_LOCUS51622</name>
</gene>
<protein>
    <submittedName>
        <fullName evidence="2">Uncharacterized protein</fullName>
    </submittedName>
</protein>